<protein>
    <recommendedName>
        <fullName evidence="3">Tail protein</fullName>
    </recommendedName>
</protein>
<dbReference type="EMBL" id="KT070866">
    <property type="protein sequence ID" value="AKQ08208.1"/>
    <property type="molecule type" value="Genomic_DNA"/>
</dbReference>
<accession>A0A1I7NZN1</accession>
<name>A0A1I7NZN1_9CAUD</name>
<evidence type="ECO:0000313" key="1">
    <source>
        <dbReference type="EMBL" id="AKQ08208.1"/>
    </source>
</evidence>
<organism evidence="1 2">
    <name type="scientific">Bacillus phage PBC4</name>
    <dbReference type="NCBI Taxonomy" id="1675028"/>
    <lineage>
        <taxon>Viruses</taxon>
        <taxon>Duplodnaviria</taxon>
        <taxon>Heunggongvirae</taxon>
        <taxon>Uroviricota</taxon>
        <taxon>Caudoviricetes</taxon>
        <taxon>Sejongvirinae</taxon>
        <taxon>Yihwangvirus</taxon>
        <taxon>Yihwangvirus PBC4</taxon>
    </lineage>
</organism>
<gene>
    <name evidence="1" type="ORF">PBC4_016</name>
</gene>
<proteinExistence type="predicted"/>
<sequence length="154" mass="18023">MVIMYDQEKYVETTKGIVKEFAQKLIPEAKIILGELPNADDNLNIDRPNIYIEYERDLAIDDRYGYRTGRGGHKKRYRLTYSYQIITQGDTYGVIDRDRIVQKIVAAVNKKETSVEFAQRGLYKLGGKFVSSYRVRENLFLARVEIQFIIHFES</sequence>
<dbReference type="Proteomes" id="UP000224963">
    <property type="component" value="Segment"/>
</dbReference>
<evidence type="ECO:0000313" key="2">
    <source>
        <dbReference type="Proteomes" id="UP000224963"/>
    </source>
</evidence>
<reference evidence="1 2" key="1">
    <citation type="journal article" date="2016" name="FEMS Microbiol. Lett.">
        <title>Characterization of LysPBC4, a novel Bacillus cereus-specific endolysin of bacteriophage PBC4.</title>
        <authorList>
            <person name="Na H."/>
            <person name="Kong M."/>
            <person name="Ryu S."/>
        </authorList>
    </citation>
    <scope>NUCLEOTIDE SEQUENCE [LARGE SCALE GENOMIC DNA]</scope>
</reference>
<evidence type="ECO:0008006" key="3">
    <source>
        <dbReference type="Google" id="ProtNLM"/>
    </source>
</evidence>
<keyword evidence="2" id="KW-1185">Reference proteome</keyword>